<evidence type="ECO:0000259" key="3">
    <source>
        <dbReference type="SMART" id="SM01060"/>
    </source>
</evidence>
<sequence>MNPTAVRRLASTLQNIQANVLSKIPGVDPRPAQRMQAFSGRNDGPAKIASRITGVTQDEPAKDDAVLYTSNFGQVVADSSHCLNVGGMPVQVNPILLERQQAFDRSKTVERIVHPCGSSAFGTFTVKHDISHLTKAAFLQPGTVTPAGREYPDQARNPRGFATKFYTADGNYDLVGLSWPVFFVHDPMIGPDNIRSQQRTPRNFFLD</sequence>
<dbReference type="STRING" id="269621.A0A238FMR4"/>
<dbReference type="InterPro" id="IPR020835">
    <property type="entry name" value="Catalase_sf"/>
</dbReference>
<dbReference type="OrthoDB" id="6880011at2759"/>
<accession>A0A238FMR4</accession>
<dbReference type="InterPro" id="IPR024708">
    <property type="entry name" value="Catalase_AS"/>
</dbReference>
<dbReference type="PANTHER" id="PTHR11465">
    <property type="entry name" value="CATALASE"/>
    <property type="match status" value="1"/>
</dbReference>
<dbReference type="Gene3D" id="2.40.180.10">
    <property type="entry name" value="Catalase core domain"/>
    <property type="match status" value="1"/>
</dbReference>
<protein>
    <submittedName>
        <fullName evidence="4">BQ2448_7229 protein</fullName>
    </submittedName>
</protein>
<dbReference type="AlphaFoldDB" id="A0A238FMR4"/>
<dbReference type="PROSITE" id="PS51402">
    <property type="entry name" value="CATALASE_3"/>
    <property type="match status" value="1"/>
</dbReference>
<dbReference type="GO" id="GO:0005739">
    <property type="term" value="C:mitochondrion"/>
    <property type="evidence" value="ECO:0007669"/>
    <property type="project" value="TreeGrafter"/>
</dbReference>
<evidence type="ECO:0000256" key="1">
    <source>
        <dbReference type="ARBA" id="ARBA00005329"/>
    </source>
</evidence>
<dbReference type="InterPro" id="IPR011614">
    <property type="entry name" value="Catalase_core"/>
</dbReference>
<dbReference type="EMBL" id="FMSP01000018">
    <property type="protein sequence ID" value="SCV73303.1"/>
    <property type="molecule type" value="Genomic_DNA"/>
</dbReference>
<dbReference type="GO" id="GO:0042744">
    <property type="term" value="P:hydrogen peroxide catabolic process"/>
    <property type="evidence" value="ECO:0007669"/>
    <property type="project" value="UniProtKB-KW"/>
</dbReference>
<name>A0A238FMR4_9BASI</name>
<dbReference type="GO" id="GO:0020037">
    <property type="term" value="F:heme binding"/>
    <property type="evidence" value="ECO:0007669"/>
    <property type="project" value="InterPro"/>
</dbReference>
<dbReference type="InterPro" id="IPR018028">
    <property type="entry name" value="Catalase"/>
</dbReference>
<comment type="similarity">
    <text evidence="1">Belongs to the catalase family.</text>
</comment>
<keyword evidence="5" id="KW-1185">Reference proteome</keyword>
<keyword evidence="2" id="KW-0376">Hydrogen peroxide</keyword>
<keyword evidence="2" id="KW-0575">Peroxidase</keyword>
<evidence type="ECO:0000313" key="4">
    <source>
        <dbReference type="EMBL" id="SCV73303.1"/>
    </source>
</evidence>
<organism evidence="4 5">
    <name type="scientific">Microbotryum intermedium</name>
    <dbReference type="NCBI Taxonomy" id="269621"/>
    <lineage>
        <taxon>Eukaryota</taxon>
        <taxon>Fungi</taxon>
        <taxon>Dikarya</taxon>
        <taxon>Basidiomycota</taxon>
        <taxon>Pucciniomycotina</taxon>
        <taxon>Microbotryomycetes</taxon>
        <taxon>Microbotryales</taxon>
        <taxon>Microbotryaceae</taxon>
        <taxon>Microbotryum</taxon>
    </lineage>
</organism>
<dbReference type="PANTHER" id="PTHR11465:SF13">
    <property type="entry name" value="CATALASE (EUROFUNG)"/>
    <property type="match status" value="1"/>
</dbReference>
<dbReference type="PROSITE" id="PS00438">
    <property type="entry name" value="CATALASE_2"/>
    <property type="match status" value="1"/>
</dbReference>
<evidence type="ECO:0000313" key="5">
    <source>
        <dbReference type="Proteomes" id="UP000198372"/>
    </source>
</evidence>
<proteinExistence type="inferred from homology"/>
<dbReference type="GO" id="GO:0042542">
    <property type="term" value="P:response to hydrogen peroxide"/>
    <property type="evidence" value="ECO:0007669"/>
    <property type="project" value="TreeGrafter"/>
</dbReference>
<feature type="domain" description="Catalase core" evidence="3">
    <location>
        <begin position="69"/>
        <end position="207"/>
    </location>
</feature>
<gene>
    <name evidence="4" type="ORF">BQ2448_7229</name>
</gene>
<dbReference type="Pfam" id="PF00199">
    <property type="entry name" value="Catalase"/>
    <property type="match status" value="1"/>
</dbReference>
<evidence type="ECO:0000256" key="2">
    <source>
        <dbReference type="ARBA" id="ARBA00023324"/>
    </source>
</evidence>
<dbReference type="SUPFAM" id="SSF56634">
    <property type="entry name" value="Heme-dependent catalase-like"/>
    <property type="match status" value="1"/>
</dbReference>
<dbReference type="GO" id="GO:0004096">
    <property type="term" value="F:catalase activity"/>
    <property type="evidence" value="ECO:0007669"/>
    <property type="project" value="InterPro"/>
</dbReference>
<dbReference type="GO" id="GO:0005777">
    <property type="term" value="C:peroxisome"/>
    <property type="evidence" value="ECO:0007669"/>
    <property type="project" value="TreeGrafter"/>
</dbReference>
<keyword evidence="2" id="KW-0560">Oxidoreductase</keyword>
<dbReference type="Proteomes" id="UP000198372">
    <property type="component" value="Unassembled WGS sequence"/>
</dbReference>
<reference evidence="5" key="1">
    <citation type="submission" date="2016-09" db="EMBL/GenBank/DDBJ databases">
        <authorList>
            <person name="Jeantristanb JTB J.-T."/>
            <person name="Ricardo R."/>
        </authorList>
    </citation>
    <scope>NUCLEOTIDE SEQUENCE [LARGE SCALE GENOMIC DNA]</scope>
</reference>
<dbReference type="SMART" id="SM01060">
    <property type="entry name" value="Catalase"/>
    <property type="match status" value="1"/>
</dbReference>